<proteinExistence type="predicted"/>
<dbReference type="Proteomes" id="UP000597507">
    <property type="component" value="Unassembled WGS sequence"/>
</dbReference>
<feature type="compositionally biased region" description="Low complexity" evidence="1">
    <location>
        <begin position="213"/>
        <end position="225"/>
    </location>
</feature>
<feature type="region of interest" description="Disordered" evidence="1">
    <location>
        <begin position="30"/>
        <end position="76"/>
    </location>
</feature>
<comment type="caution">
    <text evidence="3">The sequence shown here is derived from an EMBL/GenBank/DDBJ whole genome shotgun (WGS) entry which is preliminary data.</text>
</comment>
<sequence>MQRAPFRLPLLLAAGLAAAGLAIGGATPALAQQRAPGEPLLPNQPEPERRAPPPALPGLSARQAPQPIPADPARAQSLSPNAALFDAIARGDLAAARDAVARGADLNARNVLGLTPLDAAVDQRRDEIAFFLLSARGTAARGTARPPANAIAGTAEGAAAMRGANPARPAVAPRRAAAPPAVVPGAAPPAQPRLFANDGGAPIPEIGFLGFDAGRPPGAAAPAPARGGGRG</sequence>
<evidence type="ECO:0000313" key="4">
    <source>
        <dbReference type="Proteomes" id="UP000597507"/>
    </source>
</evidence>
<keyword evidence="4" id="KW-1185">Reference proteome</keyword>
<dbReference type="EMBL" id="BMKS01000006">
    <property type="protein sequence ID" value="GGG35366.1"/>
    <property type="molecule type" value="Genomic_DNA"/>
</dbReference>
<name>A0A8J3EBB5_9PROT</name>
<reference evidence="3 4" key="1">
    <citation type="journal article" date="2014" name="Int. J. Syst. Evol. Microbiol.">
        <title>Complete genome sequence of Corynebacterium casei LMG S-19264T (=DSM 44701T), isolated from a smear-ripened cheese.</title>
        <authorList>
            <consortium name="US DOE Joint Genome Institute (JGI-PGF)"/>
            <person name="Walter F."/>
            <person name="Albersmeier A."/>
            <person name="Kalinowski J."/>
            <person name="Ruckert C."/>
        </authorList>
    </citation>
    <scope>NUCLEOTIDE SEQUENCE [LARGE SCALE GENOMIC DNA]</scope>
    <source>
        <strain evidence="3 4">CGMCC 1.16330</strain>
    </source>
</reference>
<evidence type="ECO:0000313" key="3">
    <source>
        <dbReference type="EMBL" id="GGG35366.1"/>
    </source>
</evidence>
<accession>A0A8J3EBB5</accession>
<evidence type="ECO:0000256" key="1">
    <source>
        <dbReference type="SAM" id="MobiDB-lite"/>
    </source>
</evidence>
<evidence type="ECO:0000256" key="2">
    <source>
        <dbReference type="SAM" id="SignalP"/>
    </source>
</evidence>
<feature type="region of interest" description="Disordered" evidence="1">
    <location>
        <begin position="212"/>
        <end position="231"/>
    </location>
</feature>
<dbReference type="InterPro" id="IPR036770">
    <property type="entry name" value="Ankyrin_rpt-contain_sf"/>
</dbReference>
<gene>
    <name evidence="3" type="ORF">GCM10010964_24060</name>
</gene>
<evidence type="ECO:0008006" key="5">
    <source>
        <dbReference type="Google" id="ProtNLM"/>
    </source>
</evidence>
<keyword evidence="2" id="KW-0732">Signal</keyword>
<dbReference type="RefSeq" id="WP_188900483.1">
    <property type="nucleotide sequence ID" value="NZ_BMKS01000006.1"/>
</dbReference>
<organism evidence="3 4">
    <name type="scientific">Caldovatus sediminis</name>
    <dbReference type="NCBI Taxonomy" id="2041189"/>
    <lineage>
        <taxon>Bacteria</taxon>
        <taxon>Pseudomonadati</taxon>
        <taxon>Pseudomonadota</taxon>
        <taxon>Alphaproteobacteria</taxon>
        <taxon>Acetobacterales</taxon>
        <taxon>Roseomonadaceae</taxon>
        <taxon>Caldovatus</taxon>
    </lineage>
</organism>
<dbReference type="Gene3D" id="1.25.40.20">
    <property type="entry name" value="Ankyrin repeat-containing domain"/>
    <property type="match status" value="1"/>
</dbReference>
<feature type="signal peptide" evidence="2">
    <location>
        <begin position="1"/>
        <end position="31"/>
    </location>
</feature>
<dbReference type="AlphaFoldDB" id="A0A8J3EBB5"/>
<protein>
    <recommendedName>
        <fullName evidence="5">Ankyrin repeat domain-containing protein</fullName>
    </recommendedName>
</protein>
<feature type="chain" id="PRO_5035254937" description="Ankyrin repeat domain-containing protein" evidence="2">
    <location>
        <begin position="32"/>
        <end position="231"/>
    </location>
</feature>
<dbReference type="SUPFAM" id="SSF48403">
    <property type="entry name" value="Ankyrin repeat"/>
    <property type="match status" value="1"/>
</dbReference>